<name>A0A101XSQ2_9BACL</name>
<comment type="caution">
    <text evidence="2">The sequence shown here is derived from an EMBL/GenBank/DDBJ whole genome shotgun (WGS) entry which is preliminary data.</text>
</comment>
<keyword evidence="3" id="KW-1185">Reference proteome</keyword>
<dbReference type="InterPro" id="IPR047046">
    <property type="entry name" value="YpjD/YvdC"/>
</dbReference>
<dbReference type="SUPFAM" id="SSF101386">
    <property type="entry name" value="all-alpha NTP pyrophosphatases"/>
    <property type="match status" value="1"/>
</dbReference>
<organism evidence="2 3">
    <name type="scientific">Ferroacidibacillus organovorans</name>
    <dbReference type="NCBI Taxonomy" id="1765683"/>
    <lineage>
        <taxon>Bacteria</taxon>
        <taxon>Bacillati</taxon>
        <taxon>Bacillota</taxon>
        <taxon>Bacilli</taxon>
        <taxon>Bacillales</taxon>
        <taxon>Alicyclobacillaceae</taxon>
        <taxon>Ferroacidibacillus</taxon>
    </lineage>
</organism>
<dbReference type="PANTHER" id="PTHR42692">
    <property type="entry name" value="NUCLEOTIDE PYROPHOSPHOHYDROLASE"/>
    <property type="match status" value="1"/>
</dbReference>
<dbReference type="PANTHER" id="PTHR42692:SF1">
    <property type="entry name" value="NUCLEOTIDE PYROPHOSPHOHYDROLASE"/>
    <property type="match status" value="1"/>
</dbReference>
<dbReference type="Gene3D" id="1.10.287.1080">
    <property type="entry name" value="MazG-like"/>
    <property type="match status" value="1"/>
</dbReference>
<dbReference type="Pfam" id="PF03819">
    <property type="entry name" value="MazG"/>
    <property type="match status" value="1"/>
</dbReference>
<evidence type="ECO:0000259" key="1">
    <source>
        <dbReference type="Pfam" id="PF03819"/>
    </source>
</evidence>
<dbReference type="OrthoDB" id="9807397at2"/>
<evidence type="ECO:0000313" key="2">
    <source>
        <dbReference type="EMBL" id="KUO96848.1"/>
    </source>
</evidence>
<dbReference type="InterPro" id="IPR004518">
    <property type="entry name" value="MazG-like_dom"/>
</dbReference>
<evidence type="ECO:0000313" key="3">
    <source>
        <dbReference type="Proteomes" id="UP000053557"/>
    </source>
</evidence>
<dbReference type="AlphaFoldDB" id="A0A101XSQ2"/>
<gene>
    <name evidence="2" type="ORF">ATW55_08550</name>
</gene>
<dbReference type="InterPro" id="IPR012359">
    <property type="entry name" value="MazG-related_YpjD"/>
</dbReference>
<sequence>MARTLSDVQRDVDEFISQFEEGYFHPMTLIVRLTEELGELAREVNHHYGEKKKKATEPEGSIALELGDMLIVMACLANRLNLSLDDAHTAVMEKFRTRDANRFTRKDVKQ</sequence>
<dbReference type="Proteomes" id="UP000053557">
    <property type="component" value="Unassembled WGS sequence"/>
</dbReference>
<feature type="domain" description="NTP pyrophosphohydrolase MazG-like" evidence="1">
    <location>
        <begin position="26"/>
        <end position="103"/>
    </location>
</feature>
<dbReference type="GO" id="GO:0016787">
    <property type="term" value="F:hydrolase activity"/>
    <property type="evidence" value="ECO:0007669"/>
    <property type="project" value="UniProtKB-KW"/>
</dbReference>
<dbReference type="RefSeq" id="WP_067712825.1">
    <property type="nucleotide sequence ID" value="NZ_LPVJ01000009.1"/>
</dbReference>
<reference evidence="2 3" key="1">
    <citation type="submission" date="2015-12" db="EMBL/GenBank/DDBJ databases">
        <title>Draft genome sequence of Acidibacillus ferrooxidans ITV001, isolated from a chalcopyrite acid mine drainage site in Brazil.</title>
        <authorList>
            <person name="Dall'Agnol H."/>
            <person name="Nancucheo I."/>
            <person name="Johnson B."/>
            <person name="Oliveira R."/>
            <person name="Leite L."/>
            <person name="Pylro V."/>
            <person name="Nunes G.L."/>
            <person name="Tzotzos G."/>
            <person name="Fernandes G.R."/>
            <person name="Dutra J."/>
            <person name="Orellana S.C."/>
            <person name="Oliveira G."/>
        </authorList>
    </citation>
    <scope>NUCLEOTIDE SEQUENCE [LARGE SCALE GENOMIC DNA]</scope>
    <source>
        <strain evidence="3">ITV01</strain>
    </source>
</reference>
<dbReference type="EMBL" id="LPVJ01000009">
    <property type="protein sequence ID" value="KUO96848.1"/>
    <property type="molecule type" value="Genomic_DNA"/>
</dbReference>
<accession>A0A101XSQ2</accession>
<proteinExistence type="predicted"/>
<protein>
    <submittedName>
        <fullName evidence="2">Nucleotide pyrophosphohydrolase</fullName>
    </submittedName>
</protein>
<keyword evidence="2" id="KW-0378">Hydrolase</keyword>
<dbReference type="CDD" id="cd11531">
    <property type="entry name" value="NTP-PPase_BsYpjD"/>
    <property type="match status" value="1"/>
</dbReference>
<dbReference type="PIRSF" id="PIRSF029904">
    <property type="entry name" value="UCP029904_pph"/>
    <property type="match status" value="1"/>
</dbReference>